<feature type="transmembrane region" description="Helical" evidence="2">
    <location>
        <begin position="195"/>
        <end position="216"/>
    </location>
</feature>
<feature type="transmembrane region" description="Helical" evidence="2">
    <location>
        <begin position="110"/>
        <end position="137"/>
    </location>
</feature>
<evidence type="ECO:0000256" key="1">
    <source>
        <dbReference type="SAM" id="MobiDB-lite"/>
    </source>
</evidence>
<keyword evidence="5" id="KW-1185">Reference proteome</keyword>
<feature type="region of interest" description="Disordered" evidence="1">
    <location>
        <begin position="283"/>
        <end position="325"/>
    </location>
</feature>
<feature type="domain" description="DUF7703" evidence="3">
    <location>
        <begin position="7"/>
        <end position="259"/>
    </location>
</feature>
<dbReference type="Proteomes" id="UP001230504">
    <property type="component" value="Unassembled WGS sequence"/>
</dbReference>
<feature type="transmembrane region" description="Helical" evidence="2">
    <location>
        <begin position="16"/>
        <end position="41"/>
    </location>
</feature>
<evidence type="ECO:0000313" key="4">
    <source>
        <dbReference type="EMBL" id="KAK1569618.1"/>
    </source>
</evidence>
<protein>
    <submittedName>
        <fullName evidence="4">Integral membrane protein</fullName>
    </submittedName>
</protein>
<comment type="caution">
    <text evidence="4">The sequence shown here is derived from an EMBL/GenBank/DDBJ whole genome shotgun (WGS) entry which is preliminary data.</text>
</comment>
<dbReference type="PANTHER" id="PTHR37013">
    <property type="entry name" value="INTEGRAL MEMBRANE PROTEIN (AFU_ORTHOLOGUE AFUA_1G05950)-RELATED"/>
    <property type="match status" value="1"/>
</dbReference>
<feature type="transmembrane region" description="Helical" evidence="2">
    <location>
        <begin position="157"/>
        <end position="175"/>
    </location>
</feature>
<dbReference type="EMBL" id="JAHLJV010000128">
    <property type="protein sequence ID" value="KAK1569618.1"/>
    <property type="molecule type" value="Genomic_DNA"/>
</dbReference>
<name>A0AAD8PM01_9PEZI</name>
<feature type="transmembrane region" description="Helical" evidence="2">
    <location>
        <begin position="48"/>
        <end position="71"/>
    </location>
</feature>
<keyword evidence="2" id="KW-1133">Transmembrane helix</keyword>
<gene>
    <name evidence="4" type="ORF">LY79DRAFT_528354</name>
</gene>
<dbReference type="PANTHER" id="PTHR37013:SF5">
    <property type="entry name" value="INTEGRAL MEMBRANE PROTEIN"/>
    <property type="match status" value="1"/>
</dbReference>
<proteinExistence type="predicted"/>
<dbReference type="Pfam" id="PF24802">
    <property type="entry name" value="DUF7703"/>
    <property type="match status" value="1"/>
</dbReference>
<feature type="transmembrane region" description="Helical" evidence="2">
    <location>
        <begin position="77"/>
        <end position="98"/>
    </location>
</feature>
<organism evidence="4 5">
    <name type="scientific">Colletotrichum navitas</name>
    <dbReference type="NCBI Taxonomy" id="681940"/>
    <lineage>
        <taxon>Eukaryota</taxon>
        <taxon>Fungi</taxon>
        <taxon>Dikarya</taxon>
        <taxon>Ascomycota</taxon>
        <taxon>Pezizomycotina</taxon>
        <taxon>Sordariomycetes</taxon>
        <taxon>Hypocreomycetidae</taxon>
        <taxon>Glomerellales</taxon>
        <taxon>Glomerellaceae</taxon>
        <taxon>Colletotrichum</taxon>
        <taxon>Colletotrichum graminicola species complex</taxon>
    </lineage>
</organism>
<sequence>MTEYVNGAVVLTQNELMAVAALTTAGIYNAAEIYIFIFATFRRRQGRYFWSMIVADSGILVHAVSSLVHYLSHTAVIPGALAVIAWVAMVTGQSVVLWSRLHLVVYSRRWVRSVLGLIIADAFVLHFPMAVLWALALTAPPTEQAAWLRRYVVYEKVSIVVFSLQETLITGVFAWQGFLNLRPLFAFKTRTARLICIYLLSLFFVVFLLDVGLILLEHTNHAIFQTTSKPFIYSIKLKVEFIVLNKLLAFTKMNSCDCHHLDDTSRGYSKGAMTNDTMTTAKGLAKGQREGPGNSVLEEVPDVERPDHIFDGSPVLERGRQNPDS</sequence>
<accession>A0AAD8PM01</accession>
<evidence type="ECO:0000256" key="2">
    <source>
        <dbReference type="SAM" id="Phobius"/>
    </source>
</evidence>
<dbReference type="GeneID" id="85440256"/>
<evidence type="ECO:0000313" key="5">
    <source>
        <dbReference type="Proteomes" id="UP001230504"/>
    </source>
</evidence>
<reference evidence="4" key="1">
    <citation type="submission" date="2021-06" db="EMBL/GenBank/DDBJ databases">
        <title>Comparative genomics, transcriptomics and evolutionary studies reveal genomic signatures of adaptation to plant cell wall in hemibiotrophic fungi.</title>
        <authorList>
            <consortium name="DOE Joint Genome Institute"/>
            <person name="Baroncelli R."/>
            <person name="Diaz J.F."/>
            <person name="Benocci T."/>
            <person name="Peng M."/>
            <person name="Battaglia E."/>
            <person name="Haridas S."/>
            <person name="Andreopoulos W."/>
            <person name="Labutti K."/>
            <person name="Pangilinan J."/>
            <person name="Floch G.L."/>
            <person name="Makela M.R."/>
            <person name="Henrissat B."/>
            <person name="Grigoriev I.V."/>
            <person name="Crouch J.A."/>
            <person name="De Vries R.P."/>
            <person name="Sukno S.A."/>
            <person name="Thon M.R."/>
        </authorList>
    </citation>
    <scope>NUCLEOTIDE SEQUENCE</scope>
    <source>
        <strain evidence="4">CBS 125086</strain>
    </source>
</reference>
<dbReference type="RefSeq" id="XP_060407834.1">
    <property type="nucleotide sequence ID" value="XM_060556016.1"/>
</dbReference>
<evidence type="ECO:0000259" key="3">
    <source>
        <dbReference type="Pfam" id="PF24802"/>
    </source>
</evidence>
<keyword evidence="2" id="KW-0812">Transmembrane</keyword>
<dbReference type="AlphaFoldDB" id="A0AAD8PM01"/>
<keyword evidence="2" id="KW-0472">Membrane</keyword>
<dbReference type="InterPro" id="IPR056120">
    <property type="entry name" value="DUF7703"/>
</dbReference>